<comment type="caution">
    <text evidence="1">The sequence shown here is derived from an EMBL/GenBank/DDBJ whole genome shotgun (WGS) entry which is preliminary data.</text>
</comment>
<name>A0A523BGZ2_9CREN</name>
<evidence type="ECO:0000313" key="2">
    <source>
        <dbReference type="Proteomes" id="UP000317265"/>
    </source>
</evidence>
<gene>
    <name evidence="1" type="ORF">DSO09_01035</name>
</gene>
<proteinExistence type="predicted"/>
<sequence length="245" mass="27459">MKGIKMIAIISILALFLAISLVFNIMSISKPKTTTTTVISEKIEEKTYTITLTNIQYSTITHTYTIPPTTFTTTVPTTITTLITITTKIKEDFIILADIGTGDVNLRAVYGGDKDRIVNSLNFYLTPIYLGNENLVIDAGLIRVKGVGIIDESPDLVMVKWQGAILKYLIKGESMIMNYSPSSPYRNALEWVGFWGNTSHIDLTKVSEGAIYTIIIPYKINNEWKITNATVRLEKIRWLPLPSKF</sequence>
<dbReference type="AlphaFoldDB" id="A0A523BGZ2"/>
<dbReference type="Proteomes" id="UP000317265">
    <property type="component" value="Unassembled WGS sequence"/>
</dbReference>
<dbReference type="EMBL" id="QNVI01000013">
    <property type="protein sequence ID" value="TDA40201.1"/>
    <property type="molecule type" value="Genomic_DNA"/>
</dbReference>
<organism evidence="1 2">
    <name type="scientific">Thermoproteota archaeon</name>
    <dbReference type="NCBI Taxonomy" id="2056631"/>
    <lineage>
        <taxon>Archaea</taxon>
        <taxon>Thermoproteota</taxon>
    </lineage>
</organism>
<reference evidence="1 2" key="1">
    <citation type="journal article" date="2019" name="Nat. Microbiol.">
        <title>Expanding anaerobic alkane metabolism in the domain of Archaea.</title>
        <authorList>
            <person name="Wang Y."/>
            <person name="Wegener G."/>
            <person name="Hou J."/>
            <person name="Wang F."/>
            <person name="Xiao X."/>
        </authorList>
    </citation>
    <scope>NUCLEOTIDE SEQUENCE [LARGE SCALE GENOMIC DNA]</scope>
    <source>
        <strain evidence="1">WYZ-LMO11</strain>
    </source>
</reference>
<accession>A0A523BGZ2</accession>
<evidence type="ECO:0000313" key="1">
    <source>
        <dbReference type="EMBL" id="TDA40201.1"/>
    </source>
</evidence>
<protein>
    <submittedName>
        <fullName evidence="1">Uncharacterized protein</fullName>
    </submittedName>
</protein>